<dbReference type="InterPro" id="IPR008719">
    <property type="entry name" value="N2O_reductase_NosL"/>
</dbReference>
<dbReference type="RefSeq" id="WP_155174209.1">
    <property type="nucleotide sequence ID" value="NZ_BAAAFL010000068.1"/>
</dbReference>
<gene>
    <name evidence="1" type="ORF">E1163_19780</name>
</gene>
<protein>
    <recommendedName>
        <fullName evidence="3">Nitrous oxide reductase</fullName>
    </recommendedName>
</protein>
<evidence type="ECO:0008006" key="3">
    <source>
        <dbReference type="Google" id="ProtNLM"/>
    </source>
</evidence>
<dbReference type="PANTHER" id="PTHR41247">
    <property type="entry name" value="HTH-TYPE TRANSCRIPTIONAL REPRESSOR YCNK"/>
    <property type="match status" value="1"/>
</dbReference>
<dbReference type="Pfam" id="PF05573">
    <property type="entry name" value="NosL"/>
    <property type="match status" value="1"/>
</dbReference>
<dbReference type="PANTHER" id="PTHR41247:SF1">
    <property type="entry name" value="HTH-TYPE TRANSCRIPTIONAL REPRESSOR YCNK"/>
    <property type="match status" value="1"/>
</dbReference>
<dbReference type="PROSITE" id="PS51257">
    <property type="entry name" value="PROKAR_LIPOPROTEIN"/>
    <property type="match status" value="1"/>
</dbReference>
<evidence type="ECO:0000313" key="1">
    <source>
        <dbReference type="EMBL" id="MTI27205.1"/>
    </source>
</evidence>
<accession>A0ABW9RTR2</accession>
<dbReference type="EMBL" id="SMLW01000617">
    <property type="protein sequence ID" value="MTI27205.1"/>
    <property type="molecule type" value="Genomic_DNA"/>
</dbReference>
<reference evidence="1 2" key="1">
    <citation type="submission" date="2019-02" db="EMBL/GenBank/DDBJ databases">
        <authorList>
            <person name="Goldberg S.R."/>
            <person name="Haltli B.A."/>
            <person name="Correa H."/>
            <person name="Russell K.G."/>
        </authorList>
    </citation>
    <scope>NUCLEOTIDE SEQUENCE [LARGE SCALE GENOMIC DNA]</scope>
    <source>
        <strain evidence="1 2">JCM 16186</strain>
    </source>
</reference>
<evidence type="ECO:0000313" key="2">
    <source>
        <dbReference type="Proteomes" id="UP000798808"/>
    </source>
</evidence>
<keyword evidence="2" id="KW-1185">Reference proteome</keyword>
<dbReference type="Proteomes" id="UP000798808">
    <property type="component" value="Unassembled WGS sequence"/>
</dbReference>
<proteinExistence type="predicted"/>
<dbReference type="SUPFAM" id="SSF160387">
    <property type="entry name" value="NosL/MerB-like"/>
    <property type="match status" value="1"/>
</dbReference>
<organism evidence="1 2">
    <name type="scientific">Fulvivirga kasyanovii</name>
    <dbReference type="NCBI Taxonomy" id="396812"/>
    <lineage>
        <taxon>Bacteria</taxon>
        <taxon>Pseudomonadati</taxon>
        <taxon>Bacteroidota</taxon>
        <taxon>Cytophagia</taxon>
        <taxon>Cytophagales</taxon>
        <taxon>Fulvivirgaceae</taxon>
        <taxon>Fulvivirga</taxon>
    </lineage>
</organism>
<sequence>MKKLIYIIITCMVFAACKPEPEPIHYGQDGCSYCKMTIVDPRYGSELVTDKGKVYKFDAVECLINYMNENAGTSFAHVLVSTFDQKTLKEAAGCYYLRSGNLPSPMGMYITGVSDKQVAEKFDDEYGGQLYSWDELLKSFDSLPTIQPRALR</sequence>
<name>A0ABW9RTR2_9BACT</name>
<comment type="caution">
    <text evidence="1">The sequence shown here is derived from an EMBL/GenBank/DDBJ whole genome shotgun (WGS) entry which is preliminary data.</text>
</comment>